<accession>A0A9E7V269</accession>
<protein>
    <submittedName>
        <fullName evidence="1">Uncharacterized protein</fullName>
    </submittedName>
</protein>
<organism evidence="1">
    <name type="scientific">Qingyuan Parti tick virus 1</name>
    <dbReference type="NCBI Taxonomy" id="2972280"/>
    <lineage>
        <taxon>Viruses</taxon>
        <taxon>Riboviria</taxon>
        <taxon>Orthornavirae</taxon>
        <taxon>Pisuviricota</taxon>
        <taxon>Duplopiviricetes</taxon>
        <taxon>Durnavirales</taxon>
        <taxon>Partitiviridae</taxon>
    </lineage>
</organism>
<sequence>MHNAISKQCNPLKRMQSATVPISRKEEHDHLNNSLLFLTTARVHKIEEEHIVDSYVRYAMSVILDMDPLEIFGEWMRSYYALEGDYSNLWKYDRPIREKPFNTDIYRTLQHIREVFHPHIPIPSLGWKEPDQVPFIPMCRHQGHPHVASDILQGGGEGCSQRSWLHPSWITQACKACTVQALLRHE</sequence>
<name>A0A9E7V269_9VIRU</name>
<reference evidence="1" key="1">
    <citation type="submission" date="2022-05" db="EMBL/GenBank/DDBJ databases">
        <authorList>
            <person name="Cao W."/>
            <person name="Jia N."/>
            <person name="Lam T.T.-Y."/>
            <person name="Ni X."/>
            <person name="Liu J."/>
        </authorList>
    </citation>
    <scope>NUCLEOTIDE SEQUENCE</scope>
    <source>
        <strain evidence="1">TIGMIC 1</strain>
    </source>
</reference>
<proteinExistence type="predicted"/>
<evidence type="ECO:0000313" key="1">
    <source>
        <dbReference type="EMBL" id="UYL95504.1"/>
    </source>
</evidence>
<dbReference type="EMBL" id="ON746478">
    <property type="protein sequence ID" value="UYL95504.1"/>
    <property type="molecule type" value="Genomic_RNA"/>
</dbReference>